<evidence type="ECO:0000256" key="1">
    <source>
        <dbReference type="SAM" id="Phobius"/>
    </source>
</evidence>
<dbReference type="SUPFAM" id="SSF103032">
    <property type="entry name" value="Hypothetical protein YwqG"/>
    <property type="match status" value="1"/>
</dbReference>
<protein>
    <submittedName>
        <fullName evidence="2">Uncharacterized protein YwqG</fullName>
    </submittedName>
</protein>
<dbReference type="AlphaFoldDB" id="A0A7W4WE33"/>
<keyword evidence="1" id="KW-0812">Transmembrane</keyword>
<organism evidence="2 3">
    <name type="scientific">Microbulbifer rhizosphaerae</name>
    <dbReference type="NCBI Taxonomy" id="1562603"/>
    <lineage>
        <taxon>Bacteria</taxon>
        <taxon>Pseudomonadati</taxon>
        <taxon>Pseudomonadota</taxon>
        <taxon>Gammaproteobacteria</taxon>
        <taxon>Cellvibrionales</taxon>
        <taxon>Microbulbiferaceae</taxon>
        <taxon>Microbulbifer</taxon>
    </lineage>
</organism>
<gene>
    <name evidence="2" type="ORF">FHS09_002691</name>
</gene>
<accession>A0A7W4WE33</accession>
<dbReference type="PANTHER" id="PTHR36436">
    <property type="entry name" value="SLL5081 PROTEIN"/>
    <property type="match status" value="1"/>
</dbReference>
<dbReference type="InterPro" id="IPR015315">
    <property type="entry name" value="DUF1963"/>
</dbReference>
<reference evidence="2 3" key="1">
    <citation type="submission" date="2020-08" db="EMBL/GenBank/DDBJ databases">
        <title>Genomic Encyclopedia of Type Strains, Phase III (KMG-III): the genomes of soil and plant-associated and newly described type strains.</title>
        <authorList>
            <person name="Whitman W."/>
        </authorList>
    </citation>
    <scope>NUCLEOTIDE SEQUENCE [LARGE SCALE GENOMIC DNA]</scope>
    <source>
        <strain evidence="2 3">CECT 8799</strain>
    </source>
</reference>
<dbReference type="PANTHER" id="PTHR36436:SF6">
    <property type="entry name" value="SLL5081 PROTEIN"/>
    <property type="match status" value="1"/>
</dbReference>
<evidence type="ECO:0000313" key="3">
    <source>
        <dbReference type="Proteomes" id="UP000535937"/>
    </source>
</evidence>
<dbReference type="RefSeq" id="WP_183460605.1">
    <property type="nucleotide sequence ID" value="NZ_JACHWZ010000011.1"/>
</dbReference>
<keyword evidence="1" id="KW-1133">Transmembrane helix</keyword>
<evidence type="ECO:0000313" key="2">
    <source>
        <dbReference type="EMBL" id="MBB3061851.1"/>
    </source>
</evidence>
<dbReference type="EMBL" id="JACHWZ010000011">
    <property type="protein sequence ID" value="MBB3061851.1"/>
    <property type="molecule type" value="Genomic_DNA"/>
</dbReference>
<feature type="transmembrane region" description="Helical" evidence="1">
    <location>
        <begin position="6"/>
        <end position="22"/>
    </location>
</feature>
<sequence>MSASAIVTFAVLVIVAVILIREHRREARPRGSLQAAVTSHTEPELADSEVEKILNSIDAQLEAHRLDYINLRPVAAPAPTPWSGKFGGKAYWPRTAPYPEAENGHKLYLLAQLNFSELPALPGYPERGLLQFFTTDDDLMGLSFADSGGKQAELRKNPGNFRVVYHEEILEDPGALETEVPDTGEAEYFPLSAEYALKAERKSGLPSSTDYRFEQTGIDLTAMPDQVMDALWERNDAAGSRVGGYATFTQDDPRYGQPQDAWLLLFQMDTSYDDTVDIMWGDCGVGNLFIQPDALAKRDFSRVWYNWDCC</sequence>
<keyword evidence="1" id="KW-0472">Membrane</keyword>
<dbReference type="Pfam" id="PF09234">
    <property type="entry name" value="DUF1963"/>
    <property type="match status" value="1"/>
</dbReference>
<dbReference type="Proteomes" id="UP000535937">
    <property type="component" value="Unassembled WGS sequence"/>
</dbReference>
<proteinExistence type="predicted"/>
<dbReference type="Gene3D" id="2.30.320.10">
    <property type="entry name" value="YwqG-like"/>
    <property type="match status" value="1"/>
</dbReference>
<keyword evidence="3" id="KW-1185">Reference proteome</keyword>
<dbReference type="InterPro" id="IPR035948">
    <property type="entry name" value="YwqG-like_sf"/>
</dbReference>
<comment type="caution">
    <text evidence="2">The sequence shown here is derived from an EMBL/GenBank/DDBJ whole genome shotgun (WGS) entry which is preliminary data.</text>
</comment>
<name>A0A7W4WE33_9GAMM</name>